<evidence type="ECO:0000313" key="2">
    <source>
        <dbReference type="EMBL" id="NEU05827.1"/>
    </source>
</evidence>
<keyword evidence="3" id="KW-1185">Reference proteome</keyword>
<feature type="domain" description="Two component regulator three Y" evidence="1">
    <location>
        <begin position="411"/>
        <end position="470"/>
    </location>
</feature>
<evidence type="ECO:0000313" key="3">
    <source>
        <dbReference type="Proteomes" id="UP000481872"/>
    </source>
</evidence>
<evidence type="ECO:0000259" key="1">
    <source>
        <dbReference type="Pfam" id="PF07495"/>
    </source>
</evidence>
<dbReference type="Pfam" id="PF07495">
    <property type="entry name" value="Y_Y_Y"/>
    <property type="match status" value="5"/>
</dbReference>
<sequence>MNEMNIITNLESPQEKGKEITIKVENQIEKNLMYKFLIGSDGTWETIKDFSLDNYVVWKPIVDGKYIIMVQIKVQGSKKSFDYISRTDFIVGKCEEKLIKNIYLDKDDVKVGEKVTVTAESDSASVLYRYWIKDNSKWTLVKDYTVDNSLTYTPKFQSDMELLVECKSIYSSNLFDDFKSIKFQVSPISKLEITNLKCLNETLLQDEELIFEVEANQDESRVVLFKFLRIDEEGEVFCLQDYSTKRLLSYKEVKHGNYKILCLAKDMYSPNEFDDRAIIHYKVYPYETIKLLSFTTDVSSPQVTKSNIILKAVAAGGKDLLYKFVIDGNESKTSKFTKENSFLWQPTKAGKYKLEVYIKDRSFDEEYEINDSIYFEIEEDYLDNIKIEEVILDRKRQLLIHEPINIRVIATGGINLKYSFIVKLKDKITEKIDYSDENTAYFAPEQIGQYEIEVRIKDAKSKREYDAHSIFYVDCYEYIPAKIDYVLAEIKEFYLIGQPIFLECICENTLNTLIKYEIKINNHEVEKSDYIEEKKFKFVPRCEGKYVVDIMAKNKSSKEEYDHKKTVVFNVLDSKPITNCKIYQEKETLRCNESINFKVNCEGGKDRVYEFYLMEQGEWNLIQRYSKKDYYTFIPFKKGFYKVLALVKSSSKKISYEDYDLIEFKVNG</sequence>
<dbReference type="AlphaFoldDB" id="A0A6M0H5M9"/>
<accession>A0A6M0H5M9</accession>
<proteinExistence type="predicted"/>
<feature type="domain" description="Two component regulator three Y" evidence="1">
    <location>
        <begin position="28"/>
        <end position="91"/>
    </location>
</feature>
<feature type="domain" description="Two component regulator three Y" evidence="1">
    <location>
        <begin position="510"/>
        <end position="572"/>
    </location>
</feature>
<protein>
    <submittedName>
        <fullName evidence="2">Triple tyrosine motif-containing protein</fullName>
    </submittedName>
</protein>
<feature type="domain" description="Two component regulator three Y" evidence="1">
    <location>
        <begin position="220"/>
        <end position="283"/>
    </location>
</feature>
<organism evidence="2 3">
    <name type="scientific">Clostridium senegalense</name>
    <dbReference type="NCBI Taxonomy" id="1465809"/>
    <lineage>
        <taxon>Bacteria</taxon>
        <taxon>Bacillati</taxon>
        <taxon>Bacillota</taxon>
        <taxon>Clostridia</taxon>
        <taxon>Eubacteriales</taxon>
        <taxon>Clostridiaceae</taxon>
        <taxon>Clostridium</taxon>
    </lineage>
</organism>
<feature type="domain" description="Two component regulator three Y" evidence="1">
    <location>
        <begin position="315"/>
        <end position="377"/>
    </location>
</feature>
<name>A0A6M0H5M9_9CLOT</name>
<dbReference type="EMBL" id="JAAGPU010000027">
    <property type="protein sequence ID" value="NEU05827.1"/>
    <property type="molecule type" value="Genomic_DNA"/>
</dbReference>
<gene>
    <name evidence="2" type="ORF">G3M99_13405</name>
</gene>
<reference evidence="2 3" key="1">
    <citation type="submission" date="2020-02" db="EMBL/GenBank/DDBJ databases">
        <title>Genome assembly of a novel Clostridium senegalense strain.</title>
        <authorList>
            <person name="Gupta T.B."/>
            <person name="Jauregui R."/>
            <person name="Maclean P."/>
            <person name="Nawarathana A."/>
            <person name="Brightwell G."/>
        </authorList>
    </citation>
    <scope>NUCLEOTIDE SEQUENCE [LARGE SCALE GENOMIC DNA]</scope>
    <source>
        <strain evidence="2 3">AGRFS4</strain>
    </source>
</reference>
<dbReference type="RefSeq" id="WP_199870476.1">
    <property type="nucleotide sequence ID" value="NZ_JAAGPU010000027.1"/>
</dbReference>
<comment type="caution">
    <text evidence="2">The sequence shown here is derived from an EMBL/GenBank/DDBJ whole genome shotgun (WGS) entry which is preliminary data.</text>
</comment>
<dbReference type="Proteomes" id="UP000481872">
    <property type="component" value="Unassembled WGS sequence"/>
</dbReference>
<dbReference type="NCBIfam" id="NF010681">
    <property type="entry name" value="PRK14081.1"/>
    <property type="match status" value="1"/>
</dbReference>
<dbReference type="InterPro" id="IPR011123">
    <property type="entry name" value="Y_Y_Y"/>
</dbReference>